<dbReference type="AlphaFoldDB" id="A0A6G1IP01"/>
<dbReference type="GO" id="GO:0016787">
    <property type="term" value="F:hydrolase activity"/>
    <property type="evidence" value="ECO:0007669"/>
    <property type="project" value="UniProtKB-KW"/>
</dbReference>
<name>A0A6G1IP01_9PLEO</name>
<organism evidence="4 5">
    <name type="scientific">Lentithecium fluviatile CBS 122367</name>
    <dbReference type="NCBI Taxonomy" id="1168545"/>
    <lineage>
        <taxon>Eukaryota</taxon>
        <taxon>Fungi</taxon>
        <taxon>Dikarya</taxon>
        <taxon>Ascomycota</taxon>
        <taxon>Pezizomycotina</taxon>
        <taxon>Dothideomycetes</taxon>
        <taxon>Pleosporomycetidae</taxon>
        <taxon>Pleosporales</taxon>
        <taxon>Massarineae</taxon>
        <taxon>Lentitheciaceae</taxon>
        <taxon>Lentithecium</taxon>
    </lineage>
</organism>
<dbReference type="InterPro" id="IPR000868">
    <property type="entry name" value="Isochorismatase-like_dom"/>
</dbReference>
<dbReference type="Gene3D" id="3.40.50.850">
    <property type="entry name" value="Isochorismatase-like"/>
    <property type="match status" value="1"/>
</dbReference>
<feature type="domain" description="Isochorismatase-like" evidence="3">
    <location>
        <begin position="9"/>
        <end position="185"/>
    </location>
</feature>
<evidence type="ECO:0000256" key="1">
    <source>
        <dbReference type="ARBA" id="ARBA00006336"/>
    </source>
</evidence>
<dbReference type="Proteomes" id="UP000799291">
    <property type="component" value="Unassembled WGS sequence"/>
</dbReference>
<dbReference type="OrthoDB" id="167809at2759"/>
<evidence type="ECO:0000256" key="2">
    <source>
        <dbReference type="ARBA" id="ARBA00022801"/>
    </source>
</evidence>
<keyword evidence="5" id="KW-1185">Reference proteome</keyword>
<evidence type="ECO:0000313" key="4">
    <source>
        <dbReference type="EMBL" id="KAF2679713.1"/>
    </source>
</evidence>
<evidence type="ECO:0000259" key="3">
    <source>
        <dbReference type="Pfam" id="PF00857"/>
    </source>
</evidence>
<comment type="similarity">
    <text evidence="1">Belongs to the isochorismatase family.</text>
</comment>
<dbReference type="EMBL" id="MU005601">
    <property type="protein sequence ID" value="KAF2679713.1"/>
    <property type="molecule type" value="Genomic_DNA"/>
</dbReference>
<gene>
    <name evidence="4" type="ORF">K458DRAFT_313485</name>
</gene>
<dbReference type="CDD" id="cd00431">
    <property type="entry name" value="cysteine_hydrolases"/>
    <property type="match status" value="1"/>
</dbReference>
<evidence type="ECO:0000313" key="5">
    <source>
        <dbReference type="Proteomes" id="UP000799291"/>
    </source>
</evidence>
<protein>
    <submittedName>
        <fullName evidence="4">Isochorismatase hydrolase</fullName>
    </submittedName>
</protein>
<dbReference type="PANTHER" id="PTHR43540:SF6">
    <property type="entry name" value="ISOCHORISMATASE-LIKE DOMAIN-CONTAINING PROTEIN"/>
    <property type="match status" value="1"/>
</dbReference>
<accession>A0A6G1IP01</accession>
<dbReference type="PANTHER" id="PTHR43540">
    <property type="entry name" value="PEROXYUREIDOACRYLATE/UREIDOACRYLATE AMIDOHYDROLASE-RELATED"/>
    <property type="match status" value="1"/>
</dbReference>
<dbReference type="Pfam" id="PF00857">
    <property type="entry name" value="Isochorismatase"/>
    <property type="match status" value="1"/>
</dbReference>
<dbReference type="InterPro" id="IPR050272">
    <property type="entry name" value="Isochorismatase-like_hydrls"/>
</dbReference>
<keyword evidence="2 4" id="KW-0378">Hydrolase</keyword>
<reference evidence="4" key="1">
    <citation type="journal article" date="2020" name="Stud. Mycol.">
        <title>101 Dothideomycetes genomes: a test case for predicting lifestyles and emergence of pathogens.</title>
        <authorList>
            <person name="Haridas S."/>
            <person name="Albert R."/>
            <person name="Binder M."/>
            <person name="Bloem J."/>
            <person name="Labutti K."/>
            <person name="Salamov A."/>
            <person name="Andreopoulos B."/>
            <person name="Baker S."/>
            <person name="Barry K."/>
            <person name="Bills G."/>
            <person name="Bluhm B."/>
            <person name="Cannon C."/>
            <person name="Castanera R."/>
            <person name="Culley D."/>
            <person name="Daum C."/>
            <person name="Ezra D."/>
            <person name="Gonzalez J."/>
            <person name="Henrissat B."/>
            <person name="Kuo A."/>
            <person name="Liang C."/>
            <person name="Lipzen A."/>
            <person name="Lutzoni F."/>
            <person name="Magnuson J."/>
            <person name="Mondo S."/>
            <person name="Nolan M."/>
            <person name="Ohm R."/>
            <person name="Pangilinan J."/>
            <person name="Park H.-J."/>
            <person name="Ramirez L."/>
            <person name="Alfaro M."/>
            <person name="Sun H."/>
            <person name="Tritt A."/>
            <person name="Yoshinaga Y."/>
            <person name="Zwiers L.-H."/>
            <person name="Turgeon B."/>
            <person name="Goodwin S."/>
            <person name="Spatafora J."/>
            <person name="Crous P."/>
            <person name="Grigoriev I."/>
        </authorList>
    </citation>
    <scope>NUCLEOTIDE SEQUENCE</scope>
    <source>
        <strain evidence="4">CBS 122367</strain>
    </source>
</reference>
<dbReference type="SUPFAM" id="SSF52499">
    <property type="entry name" value="Isochorismatase-like hydrolases"/>
    <property type="match status" value="1"/>
</dbReference>
<proteinExistence type="inferred from homology"/>
<sequence>MASKTDLKTALLVIDMQNVFEPMTTTALPNIVKLSKYFGEKGWPQFFTQHGHPESDFKEPITNQLVRKWGESGSIQVLNSIPPWRLIPAIQKLQEAAKAPVIPKSTYDAFLYTDLEDRLCAEEVERVVVTGVMTDCCCDTTGRGAFNRGFETWMVGNGVGSASEEQHERGLKAWAFGYGEVVGTEEVLRRLG</sequence>
<dbReference type="InterPro" id="IPR036380">
    <property type="entry name" value="Isochorismatase-like_sf"/>
</dbReference>